<evidence type="ECO:0000259" key="10">
    <source>
        <dbReference type="PROSITE" id="PS50835"/>
    </source>
</evidence>
<keyword evidence="7" id="KW-0325">Glycoprotein</keyword>
<feature type="domain" description="Ig-like" evidence="10">
    <location>
        <begin position="25"/>
        <end position="125"/>
    </location>
</feature>
<keyword evidence="4 9" id="KW-0732">Signal</keyword>
<dbReference type="CDD" id="cd00096">
    <property type="entry name" value="Ig"/>
    <property type="match status" value="1"/>
</dbReference>
<protein>
    <submittedName>
        <fullName evidence="12">Uncharacterized protein LOC115889268 isoform X1</fullName>
    </submittedName>
</protein>
<keyword evidence="5 8" id="KW-1133">Transmembrane helix</keyword>
<evidence type="ECO:0000256" key="4">
    <source>
        <dbReference type="ARBA" id="ARBA00022729"/>
    </source>
</evidence>
<dbReference type="PROSITE" id="PS50835">
    <property type="entry name" value="IG_LIKE"/>
    <property type="match status" value="2"/>
</dbReference>
<dbReference type="InterPro" id="IPR013151">
    <property type="entry name" value="Immunoglobulin_dom"/>
</dbReference>
<comment type="similarity">
    <text evidence="2">Belongs to the FAM187 family.</text>
</comment>
<dbReference type="KEGG" id="soy:115889268"/>
<feature type="chain" id="PRO_5026725107" evidence="9">
    <location>
        <begin position="20"/>
        <end position="454"/>
    </location>
</feature>
<dbReference type="InterPro" id="IPR007110">
    <property type="entry name" value="Ig-like_dom"/>
</dbReference>
<reference evidence="12" key="1">
    <citation type="submission" date="2025-08" db="UniProtKB">
        <authorList>
            <consortium name="RefSeq"/>
        </authorList>
    </citation>
    <scope>IDENTIFICATION</scope>
    <source>
        <tissue evidence="12">Gonads</tissue>
    </source>
</reference>
<dbReference type="Gene3D" id="2.60.40.10">
    <property type="entry name" value="Immunoglobulins"/>
    <property type="match status" value="2"/>
</dbReference>
<feature type="transmembrane region" description="Helical" evidence="8">
    <location>
        <begin position="403"/>
        <end position="426"/>
    </location>
</feature>
<dbReference type="PANTHER" id="PTHR32178:SF6">
    <property type="entry name" value="IG-LIKE DOMAIN-CONTAINING PROTEIN"/>
    <property type="match status" value="1"/>
</dbReference>
<name>A0A6J2YNY8_SITOR</name>
<organism evidence="11 12">
    <name type="scientific">Sitophilus oryzae</name>
    <name type="common">Rice weevil</name>
    <name type="synonym">Curculio oryzae</name>
    <dbReference type="NCBI Taxonomy" id="7048"/>
    <lineage>
        <taxon>Eukaryota</taxon>
        <taxon>Metazoa</taxon>
        <taxon>Ecdysozoa</taxon>
        <taxon>Arthropoda</taxon>
        <taxon>Hexapoda</taxon>
        <taxon>Insecta</taxon>
        <taxon>Pterygota</taxon>
        <taxon>Neoptera</taxon>
        <taxon>Endopterygota</taxon>
        <taxon>Coleoptera</taxon>
        <taxon>Polyphaga</taxon>
        <taxon>Cucujiformia</taxon>
        <taxon>Curculionidae</taxon>
        <taxon>Dryophthorinae</taxon>
        <taxon>Sitophilus</taxon>
    </lineage>
</organism>
<dbReference type="RefSeq" id="XP_030765072.1">
    <property type="nucleotide sequence ID" value="XM_030909212.1"/>
</dbReference>
<dbReference type="OrthoDB" id="9988013at2759"/>
<evidence type="ECO:0000256" key="6">
    <source>
        <dbReference type="ARBA" id="ARBA00023136"/>
    </source>
</evidence>
<keyword evidence="6 8" id="KW-0472">Membrane</keyword>
<dbReference type="InterPro" id="IPR003599">
    <property type="entry name" value="Ig_sub"/>
</dbReference>
<evidence type="ECO:0000256" key="9">
    <source>
        <dbReference type="SAM" id="SignalP"/>
    </source>
</evidence>
<dbReference type="InterPro" id="IPR013783">
    <property type="entry name" value="Ig-like_fold"/>
</dbReference>
<evidence type="ECO:0000313" key="12">
    <source>
        <dbReference type="RefSeq" id="XP_030765072.1"/>
    </source>
</evidence>
<dbReference type="PANTHER" id="PTHR32178">
    <property type="entry name" value="FAM187"/>
    <property type="match status" value="1"/>
</dbReference>
<dbReference type="SUPFAM" id="SSF48726">
    <property type="entry name" value="Immunoglobulin"/>
    <property type="match status" value="2"/>
</dbReference>
<evidence type="ECO:0000256" key="5">
    <source>
        <dbReference type="ARBA" id="ARBA00022989"/>
    </source>
</evidence>
<evidence type="ECO:0000256" key="2">
    <source>
        <dbReference type="ARBA" id="ARBA00008727"/>
    </source>
</evidence>
<dbReference type="GO" id="GO:0016020">
    <property type="term" value="C:membrane"/>
    <property type="evidence" value="ECO:0007669"/>
    <property type="project" value="UniProtKB-SubCell"/>
</dbReference>
<evidence type="ECO:0000256" key="1">
    <source>
        <dbReference type="ARBA" id="ARBA00004479"/>
    </source>
</evidence>
<evidence type="ECO:0000256" key="8">
    <source>
        <dbReference type="SAM" id="Phobius"/>
    </source>
</evidence>
<proteinExistence type="inferred from homology"/>
<sequence>MKFLLKLLLNNLIFSISICVEDYVPLITKECREKDRLISSKKEDFYAIVDALEGQTLFLRCRFCNAEVTDSPKNWYKVDQLGVTEPYEVKIDMGNDINQNRISVNHKHSLIIKNISAQDAGFYYCVHYEDQTNNEKFNYLVDIVVKEKAVAVETGNITAWAKYQENYFFSINNLFKESSGTEFVYIRDQLHISMELITQWAPWSKCQVCGRPQGNGIMKRKGMCSFRIKLGVMSVLPGNLSAGELYLFKAPAVSCRSTKLQRMFPQISNLTSVIPDFVQDDRCDGICNPDAEGVNKGWKVGKGTGFKYRKRLVLAEHSHLTFVCPESSLDNSVVWKRNGMTLKRGDNSNPHVMVDTFNSLYLVDVTPFDKGNYSCYVDDIRMQQIIVFVFSKTKLLTKELVRYLIYLGYILFLSSFCYCGGLIVTCQRRHLFKTYKELKEEETTKSEEDTVNLI</sequence>
<dbReference type="Pfam" id="PF00047">
    <property type="entry name" value="ig"/>
    <property type="match status" value="1"/>
</dbReference>
<feature type="domain" description="Ig-like" evidence="10">
    <location>
        <begin position="289"/>
        <end position="387"/>
    </location>
</feature>
<evidence type="ECO:0000256" key="3">
    <source>
        <dbReference type="ARBA" id="ARBA00022692"/>
    </source>
</evidence>
<dbReference type="InParanoid" id="A0A6J2YNY8"/>
<evidence type="ECO:0000313" key="11">
    <source>
        <dbReference type="Proteomes" id="UP000504635"/>
    </source>
</evidence>
<dbReference type="InterPro" id="IPR039311">
    <property type="entry name" value="FAM187A/B"/>
</dbReference>
<evidence type="ECO:0000256" key="7">
    <source>
        <dbReference type="ARBA" id="ARBA00023180"/>
    </source>
</evidence>
<keyword evidence="11" id="KW-1185">Reference proteome</keyword>
<dbReference type="Proteomes" id="UP000504635">
    <property type="component" value="Unplaced"/>
</dbReference>
<dbReference type="InterPro" id="IPR013106">
    <property type="entry name" value="Ig_V-set"/>
</dbReference>
<dbReference type="AlphaFoldDB" id="A0A6J2YNY8"/>
<accession>A0A6J2YNY8</accession>
<dbReference type="SMART" id="SM00409">
    <property type="entry name" value="IG"/>
    <property type="match status" value="2"/>
</dbReference>
<dbReference type="InterPro" id="IPR036179">
    <property type="entry name" value="Ig-like_dom_sf"/>
</dbReference>
<dbReference type="Pfam" id="PF07686">
    <property type="entry name" value="V-set"/>
    <property type="match status" value="1"/>
</dbReference>
<keyword evidence="3 8" id="KW-0812">Transmembrane</keyword>
<dbReference type="GeneID" id="115889268"/>
<gene>
    <name evidence="12" type="primary">LOC115889268</name>
</gene>
<comment type="subcellular location">
    <subcellularLocation>
        <location evidence="1">Membrane</location>
        <topology evidence="1">Single-pass type I membrane protein</topology>
    </subcellularLocation>
</comment>
<feature type="signal peptide" evidence="9">
    <location>
        <begin position="1"/>
        <end position="19"/>
    </location>
</feature>